<reference evidence="9 10" key="1">
    <citation type="journal article" date="2012" name="PLoS Pathog.">
        <title>Diverse lifestyles and strategies of plant pathogenesis encoded in the genomes of eighteen Dothideomycetes fungi.</title>
        <authorList>
            <person name="Ohm R.A."/>
            <person name="Feau N."/>
            <person name="Henrissat B."/>
            <person name="Schoch C.L."/>
            <person name="Horwitz B.A."/>
            <person name="Barry K.W."/>
            <person name="Condon B.J."/>
            <person name="Copeland A.C."/>
            <person name="Dhillon B."/>
            <person name="Glaser F."/>
            <person name="Hesse C.N."/>
            <person name="Kosti I."/>
            <person name="LaButti K."/>
            <person name="Lindquist E.A."/>
            <person name="Lucas S."/>
            <person name="Salamov A.A."/>
            <person name="Bradshaw R.E."/>
            <person name="Ciuffetti L."/>
            <person name="Hamelin R.C."/>
            <person name="Kema G.H.J."/>
            <person name="Lawrence C."/>
            <person name="Scott J.A."/>
            <person name="Spatafora J.W."/>
            <person name="Turgeon B.G."/>
            <person name="de Wit P.J.G.M."/>
            <person name="Zhong S."/>
            <person name="Goodwin S.B."/>
            <person name="Grigoriev I.V."/>
        </authorList>
    </citation>
    <scope>NUCLEOTIDE SEQUENCE [LARGE SCALE GENOMIC DNA]</scope>
    <source>
        <strain evidence="10">28A</strain>
    </source>
</reference>
<dbReference type="Proteomes" id="UP000016935">
    <property type="component" value="Unassembled WGS sequence"/>
</dbReference>
<evidence type="ECO:0000256" key="6">
    <source>
        <dbReference type="SAM" id="MobiDB-lite"/>
    </source>
</evidence>
<feature type="domain" description="Rhodopsin" evidence="8">
    <location>
        <begin position="29"/>
        <end position="263"/>
    </location>
</feature>
<feature type="transmembrane region" description="Helical" evidence="7">
    <location>
        <begin position="200"/>
        <end position="220"/>
    </location>
</feature>
<keyword evidence="4 7" id="KW-0472">Membrane</keyword>
<feature type="compositionally biased region" description="Basic and acidic residues" evidence="6">
    <location>
        <begin position="553"/>
        <end position="566"/>
    </location>
</feature>
<feature type="compositionally biased region" description="Polar residues" evidence="6">
    <location>
        <begin position="466"/>
        <end position="483"/>
    </location>
</feature>
<comment type="similarity">
    <text evidence="5">Belongs to the SAT4 family.</text>
</comment>
<dbReference type="RefSeq" id="XP_008024100.1">
    <property type="nucleotide sequence ID" value="XM_008025909.1"/>
</dbReference>
<accession>R0KJP0</accession>
<dbReference type="eggNOG" id="ENOG502SQBC">
    <property type="taxonomic scope" value="Eukaryota"/>
</dbReference>
<feature type="transmembrane region" description="Helical" evidence="7">
    <location>
        <begin position="12"/>
        <end position="33"/>
    </location>
</feature>
<evidence type="ECO:0000256" key="1">
    <source>
        <dbReference type="ARBA" id="ARBA00004141"/>
    </source>
</evidence>
<name>R0KJP0_EXST2</name>
<organism evidence="9 10">
    <name type="scientific">Exserohilum turcicum (strain 28A)</name>
    <name type="common">Northern leaf blight fungus</name>
    <name type="synonym">Setosphaeria turcica</name>
    <dbReference type="NCBI Taxonomy" id="671987"/>
    <lineage>
        <taxon>Eukaryota</taxon>
        <taxon>Fungi</taxon>
        <taxon>Dikarya</taxon>
        <taxon>Ascomycota</taxon>
        <taxon>Pezizomycotina</taxon>
        <taxon>Dothideomycetes</taxon>
        <taxon>Pleosporomycetidae</taxon>
        <taxon>Pleosporales</taxon>
        <taxon>Pleosporineae</taxon>
        <taxon>Pleosporaceae</taxon>
        <taxon>Exserohilum</taxon>
    </lineage>
</organism>
<evidence type="ECO:0000256" key="4">
    <source>
        <dbReference type="ARBA" id="ARBA00023136"/>
    </source>
</evidence>
<feature type="region of interest" description="Disordered" evidence="6">
    <location>
        <begin position="402"/>
        <end position="453"/>
    </location>
</feature>
<dbReference type="PANTHER" id="PTHR33048">
    <property type="entry name" value="PTH11-LIKE INTEGRAL MEMBRANE PROTEIN (AFU_ORTHOLOGUE AFUA_5G11245)"/>
    <property type="match status" value="1"/>
</dbReference>
<dbReference type="InterPro" id="IPR052337">
    <property type="entry name" value="SAT4-like"/>
</dbReference>
<feature type="region of interest" description="Disordered" evidence="6">
    <location>
        <begin position="267"/>
        <end position="289"/>
    </location>
</feature>
<evidence type="ECO:0000313" key="9">
    <source>
        <dbReference type="EMBL" id="EOA88202.1"/>
    </source>
</evidence>
<dbReference type="AlphaFoldDB" id="R0KJP0"/>
<dbReference type="EMBL" id="KB908548">
    <property type="protein sequence ID" value="EOA88202.1"/>
    <property type="molecule type" value="Genomic_DNA"/>
</dbReference>
<feature type="transmembrane region" description="Helical" evidence="7">
    <location>
        <begin position="164"/>
        <end position="188"/>
    </location>
</feature>
<dbReference type="Pfam" id="PF20684">
    <property type="entry name" value="Fung_rhodopsin"/>
    <property type="match status" value="1"/>
</dbReference>
<dbReference type="InterPro" id="IPR049326">
    <property type="entry name" value="Rhodopsin_dom_fungi"/>
</dbReference>
<evidence type="ECO:0000313" key="10">
    <source>
        <dbReference type="Proteomes" id="UP000016935"/>
    </source>
</evidence>
<evidence type="ECO:0000256" key="3">
    <source>
        <dbReference type="ARBA" id="ARBA00022989"/>
    </source>
</evidence>
<evidence type="ECO:0000256" key="5">
    <source>
        <dbReference type="ARBA" id="ARBA00038359"/>
    </source>
</evidence>
<protein>
    <recommendedName>
        <fullName evidence="8">Rhodopsin domain-containing protein</fullName>
    </recommendedName>
</protein>
<dbReference type="HOGENOM" id="CLU_436827_0_0_1"/>
<feature type="compositionally biased region" description="Polar residues" evidence="6">
    <location>
        <begin position="515"/>
        <end position="526"/>
    </location>
</feature>
<gene>
    <name evidence="9" type="ORF">SETTUDRAFT_38875</name>
</gene>
<sequence>MQASESDHTNALKISSVAVAALVGATFIARQVTKAIIFRKVRLDDGFIFLASLFALGLSATTFILAINRLGSSAPLTPEQIELVSKGYYAFDLFYIFAICFPKLSILVLFYSITPCQRFIRHAVLVFGLVITAWTLTSLAVVAVECELPNPWRTFGEHCIRTGVFWIIYSTLDILSELAIFALSVILIVSIHMQLSRKVAIVLCFAPRLLVVATVVIRLIWLYPITLHDNLHHRAPKMAIVSEIEICLSIVTASIPFMVPFFKSLGSKRQRPSSSKPPRNTPNKGTGRTKLPLWFRRQYKHRDLETWKPAAAGAAGYELLPKASPRILSLGSIAPLSSRLQYSTQRKSSIRDFIIRVPHRESLSKQSSELVTPRTYSSSFISTMNESSEALLLHSFIPSRRAPNPPNKMHLLSPPTPGSWHSSHSPPPIRDTPHKPQFSLFPPQRSVPSHAQHPKLCTKALLAPKLSTSDNDNTRPASTQDLTSPMGRAMNSWFSSAEAEPGAQSSAQPPMGSENPRNPNTSSPSQLPDMPMYPLVTHTRSPTGANSFFDELSPPHDRWYTPRSPEDTSMPLVQDVRNHPRVIFRNVL</sequence>
<feature type="region of interest" description="Disordered" evidence="6">
    <location>
        <begin position="466"/>
        <end position="571"/>
    </location>
</feature>
<keyword evidence="2 7" id="KW-0812">Transmembrane</keyword>
<proteinExistence type="inferred from homology"/>
<dbReference type="PANTHER" id="PTHR33048:SF47">
    <property type="entry name" value="INTEGRAL MEMBRANE PROTEIN-RELATED"/>
    <property type="match status" value="1"/>
</dbReference>
<comment type="subcellular location">
    <subcellularLocation>
        <location evidence="1">Membrane</location>
        <topology evidence="1">Multi-pass membrane protein</topology>
    </subcellularLocation>
</comment>
<evidence type="ECO:0000259" key="8">
    <source>
        <dbReference type="Pfam" id="PF20684"/>
    </source>
</evidence>
<dbReference type="GO" id="GO:0016020">
    <property type="term" value="C:membrane"/>
    <property type="evidence" value="ECO:0007669"/>
    <property type="project" value="UniProtKB-SubCell"/>
</dbReference>
<evidence type="ECO:0000256" key="7">
    <source>
        <dbReference type="SAM" id="Phobius"/>
    </source>
</evidence>
<dbReference type="GeneID" id="19404409"/>
<keyword evidence="10" id="KW-1185">Reference proteome</keyword>
<dbReference type="OrthoDB" id="3918601at2759"/>
<feature type="transmembrane region" description="Helical" evidence="7">
    <location>
        <begin position="87"/>
        <end position="111"/>
    </location>
</feature>
<feature type="transmembrane region" description="Helical" evidence="7">
    <location>
        <begin position="123"/>
        <end position="144"/>
    </location>
</feature>
<evidence type="ECO:0000256" key="2">
    <source>
        <dbReference type="ARBA" id="ARBA00022692"/>
    </source>
</evidence>
<feature type="transmembrane region" description="Helical" evidence="7">
    <location>
        <begin position="45"/>
        <end position="67"/>
    </location>
</feature>
<keyword evidence="3 7" id="KW-1133">Transmembrane helix</keyword>
<reference evidence="9 10" key="2">
    <citation type="journal article" date="2013" name="PLoS Genet.">
        <title>Comparative genome structure, secondary metabolite, and effector coding capacity across Cochliobolus pathogens.</title>
        <authorList>
            <person name="Condon B.J."/>
            <person name="Leng Y."/>
            <person name="Wu D."/>
            <person name="Bushley K.E."/>
            <person name="Ohm R.A."/>
            <person name="Otillar R."/>
            <person name="Martin J."/>
            <person name="Schackwitz W."/>
            <person name="Grimwood J."/>
            <person name="MohdZainudin N."/>
            <person name="Xue C."/>
            <person name="Wang R."/>
            <person name="Manning V.A."/>
            <person name="Dhillon B."/>
            <person name="Tu Z.J."/>
            <person name="Steffenson B.J."/>
            <person name="Salamov A."/>
            <person name="Sun H."/>
            <person name="Lowry S."/>
            <person name="LaButti K."/>
            <person name="Han J."/>
            <person name="Copeland A."/>
            <person name="Lindquist E."/>
            <person name="Barry K."/>
            <person name="Schmutz J."/>
            <person name="Baker S.E."/>
            <person name="Ciuffetti L.M."/>
            <person name="Grigoriev I.V."/>
            <person name="Zhong S."/>
            <person name="Turgeon B.G."/>
        </authorList>
    </citation>
    <scope>NUCLEOTIDE SEQUENCE [LARGE SCALE GENOMIC DNA]</scope>
    <source>
        <strain evidence="10">28A</strain>
    </source>
</reference>